<dbReference type="EMBL" id="CAXLJL010000290">
    <property type="protein sequence ID" value="CAL5136215.1"/>
    <property type="molecule type" value="Genomic_DNA"/>
</dbReference>
<dbReference type="InterPro" id="IPR001164">
    <property type="entry name" value="ArfGAP_dom"/>
</dbReference>
<dbReference type="FunFam" id="1.10.220.150:FF:000009">
    <property type="entry name" value="stromal membrane-associated protein 1 isoform X1"/>
    <property type="match status" value="1"/>
</dbReference>
<dbReference type="Gene3D" id="1.10.220.150">
    <property type="entry name" value="Arf GTPase activating protein"/>
    <property type="match status" value="1"/>
</dbReference>
<dbReference type="InterPro" id="IPR038508">
    <property type="entry name" value="ArfGAP_dom_sf"/>
</dbReference>
<keyword evidence="1" id="KW-0343">GTPase activation</keyword>
<name>A0AAV2TIE6_CALDB</name>
<dbReference type="PROSITE" id="PS50115">
    <property type="entry name" value="ARFGAP"/>
    <property type="match status" value="1"/>
</dbReference>
<evidence type="ECO:0000256" key="4">
    <source>
        <dbReference type="ARBA" id="ARBA00022833"/>
    </source>
</evidence>
<organism evidence="7 8">
    <name type="scientific">Calicophoron daubneyi</name>
    <name type="common">Rumen fluke</name>
    <name type="synonym">Paramphistomum daubneyi</name>
    <dbReference type="NCBI Taxonomy" id="300641"/>
    <lineage>
        <taxon>Eukaryota</taxon>
        <taxon>Metazoa</taxon>
        <taxon>Spiralia</taxon>
        <taxon>Lophotrochozoa</taxon>
        <taxon>Platyhelminthes</taxon>
        <taxon>Trematoda</taxon>
        <taxon>Digenea</taxon>
        <taxon>Plagiorchiida</taxon>
        <taxon>Pronocephalata</taxon>
        <taxon>Paramphistomoidea</taxon>
        <taxon>Paramphistomidae</taxon>
        <taxon>Calicophoron</taxon>
    </lineage>
</organism>
<sequence>MADYRLELLKLVKEPCNAFCADCGEPDPRWVSWNLGVFLCIRCASFHRQLGTHISKVKSIQLDSWNNEQLKILRCTNNIKSRKFYEGTLPGCFIRPTTDSGLEQFIRAKYEYKKFIKPPEKKQEKPSVICFNADHEQPVHNCQENGWVLFRAVRCHRSLCLDLINFECAEDLASPANTEQLAPSSEDDFKLSICALYADSEKTSRAQCTKWPPTPVPAAHPGTTGQSAYLNQVTQQLAAIKAQQQHQSYKTNIHY</sequence>
<dbReference type="GO" id="GO:0005096">
    <property type="term" value="F:GTPase activator activity"/>
    <property type="evidence" value="ECO:0007669"/>
    <property type="project" value="UniProtKB-KW"/>
</dbReference>
<dbReference type="GO" id="GO:0008270">
    <property type="term" value="F:zinc ion binding"/>
    <property type="evidence" value="ECO:0007669"/>
    <property type="project" value="UniProtKB-KW"/>
</dbReference>
<evidence type="ECO:0000259" key="6">
    <source>
        <dbReference type="PROSITE" id="PS50115"/>
    </source>
</evidence>
<evidence type="ECO:0000256" key="5">
    <source>
        <dbReference type="PROSITE-ProRule" id="PRU00288"/>
    </source>
</evidence>
<evidence type="ECO:0000313" key="7">
    <source>
        <dbReference type="EMBL" id="CAL5136215.1"/>
    </source>
</evidence>
<keyword evidence="2" id="KW-0479">Metal-binding</keyword>
<keyword evidence="3 5" id="KW-0863">Zinc-finger</keyword>
<protein>
    <recommendedName>
        <fullName evidence="6">Arf-GAP domain-containing protein</fullName>
    </recommendedName>
</protein>
<feature type="domain" description="Arf-GAP" evidence="6">
    <location>
        <begin position="3"/>
        <end position="124"/>
    </location>
</feature>
<evidence type="ECO:0000313" key="8">
    <source>
        <dbReference type="Proteomes" id="UP001497525"/>
    </source>
</evidence>
<dbReference type="GO" id="GO:0005737">
    <property type="term" value="C:cytoplasm"/>
    <property type="evidence" value="ECO:0007669"/>
    <property type="project" value="TreeGrafter"/>
</dbReference>
<comment type="caution">
    <text evidence="7">The sequence shown here is derived from an EMBL/GenBank/DDBJ whole genome shotgun (WGS) entry which is preliminary data.</text>
</comment>
<reference evidence="7" key="1">
    <citation type="submission" date="2024-06" db="EMBL/GenBank/DDBJ databases">
        <authorList>
            <person name="Liu X."/>
            <person name="Lenzi L."/>
            <person name="Haldenby T S."/>
            <person name="Uol C."/>
        </authorList>
    </citation>
    <scope>NUCLEOTIDE SEQUENCE</scope>
</reference>
<accession>A0AAV2TIE6</accession>
<dbReference type="PANTHER" id="PTHR45705:SF1">
    <property type="entry name" value="FI20236P1"/>
    <property type="match status" value="1"/>
</dbReference>
<dbReference type="PANTHER" id="PTHR45705">
    <property type="entry name" value="FI20236P1"/>
    <property type="match status" value="1"/>
</dbReference>
<dbReference type="SUPFAM" id="SSF57863">
    <property type="entry name" value="ArfGap/RecO-like zinc finger"/>
    <property type="match status" value="1"/>
</dbReference>
<dbReference type="Proteomes" id="UP001497525">
    <property type="component" value="Unassembled WGS sequence"/>
</dbReference>
<proteinExistence type="predicted"/>
<dbReference type="PRINTS" id="PR00405">
    <property type="entry name" value="REVINTRACTNG"/>
</dbReference>
<dbReference type="InterPro" id="IPR051718">
    <property type="entry name" value="ARF_GTPase-activating"/>
</dbReference>
<dbReference type="SMART" id="SM00105">
    <property type="entry name" value="ArfGap"/>
    <property type="match status" value="1"/>
</dbReference>
<dbReference type="AlphaFoldDB" id="A0AAV2TIE6"/>
<keyword evidence="4" id="KW-0862">Zinc</keyword>
<evidence type="ECO:0000256" key="2">
    <source>
        <dbReference type="ARBA" id="ARBA00022723"/>
    </source>
</evidence>
<evidence type="ECO:0000256" key="1">
    <source>
        <dbReference type="ARBA" id="ARBA00022468"/>
    </source>
</evidence>
<dbReference type="InterPro" id="IPR037278">
    <property type="entry name" value="ARFGAP/RecO"/>
</dbReference>
<evidence type="ECO:0000256" key="3">
    <source>
        <dbReference type="ARBA" id="ARBA00022771"/>
    </source>
</evidence>
<dbReference type="Pfam" id="PF01412">
    <property type="entry name" value="ArfGap"/>
    <property type="match status" value="1"/>
</dbReference>
<gene>
    <name evidence="7" type="ORF">CDAUBV1_LOCUS10288</name>
</gene>